<organism evidence="6 7">
    <name type="scientific">Paracoccus haeundaensis</name>
    <dbReference type="NCBI Taxonomy" id="225362"/>
    <lineage>
        <taxon>Bacteria</taxon>
        <taxon>Pseudomonadati</taxon>
        <taxon>Pseudomonadota</taxon>
        <taxon>Alphaproteobacteria</taxon>
        <taxon>Rhodobacterales</taxon>
        <taxon>Paracoccaceae</taxon>
        <taxon>Paracoccus</taxon>
    </lineage>
</organism>
<dbReference type="SUPFAM" id="SSF52151">
    <property type="entry name" value="FabD/lysophospholipase-like"/>
    <property type="match status" value="1"/>
</dbReference>
<feature type="domain" description="PNPLA" evidence="5">
    <location>
        <begin position="10"/>
        <end position="205"/>
    </location>
</feature>
<feature type="short sequence motif" description="GXSXG" evidence="4">
    <location>
        <begin position="41"/>
        <end position="45"/>
    </location>
</feature>
<accession>A0A5C4R1K2</accession>
<keyword evidence="7" id="KW-1185">Reference proteome</keyword>
<evidence type="ECO:0000259" key="5">
    <source>
        <dbReference type="PROSITE" id="PS51635"/>
    </source>
</evidence>
<dbReference type="AlphaFoldDB" id="A0A5C4R1K2"/>
<keyword evidence="1 4" id="KW-0378">Hydrolase</keyword>
<dbReference type="Pfam" id="PF01734">
    <property type="entry name" value="Patatin"/>
    <property type="match status" value="1"/>
</dbReference>
<feature type="active site" description="Proton acceptor" evidence="4">
    <location>
        <position position="192"/>
    </location>
</feature>
<dbReference type="GO" id="GO:0016042">
    <property type="term" value="P:lipid catabolic process"/>
    <property type="evidence" value="ECO:0007669"/>
    <property type="project" value="UniProtKB-UniRule"/>
</dbReference>
<dbReference type="InterPro" id="IPR050301">
    <property type="entry name" value="NTE"/>
</dbReference>
<protein>
    <recommendedName>
        <fullName evidence="5">PNPLA domain-containing protein</fullName>
    </recommendedName>
</protein>
<dbReference type="InterPro" id="IPR016035">
    <property type="entry name" value="Acyl_Trfase/lysoPLipase"/>
</dbReference>
<proteinExistence type="predicted"/>
<dbReference type="PROSITE" id="PS51635">
    <property type="entry name" value="PNPLA"/>
    <property type="match status" value="1"/>
</dbReference>
<keyword evidence="3 4" id="KW-0443">Lipid metabolism</keyword>
<dbReference type="PANTHER" id="PTHR14226:SF57">
    <property type="entry name" value="BLR7027 PROTEIN"/>
    <property type="match status" value="1"/>
</dbReference>
<dbReference type="Gene3D" id="3.40.1090.10">
    <property type="entry name" value="Cytosolic phospholipase A2 catalytic domain"/>
    <property type="match status" value="2"/>
</dbReference>
<evidence type="ECO:0000256" key="1">
    <source>
        <dbReference type="ARBA" id="ARBA00022801"/>
    </source>
</evidence>
<dbReference type="PANTHER" id="PTHR14226">
    <property type="entry name" value="NEUROPATHY TARGET ESTERASE/SWISS CHEESE D.MELANOGASTER"/>
    <property type="match status" value="1"/>
</dbReference>
<dbReference type="Proteomes" id="UP000304880">
    <property type="component" value="Unassembled WGS sequence"/>
</dbReference>
<dbReference type="GO" id="GO:0016787">
    <property type="term" value="F:hydrolase activity"/>
    <property type="evidence" value="ECO:0007669"/>
    <property type="project" value="UniProtKB-UniRule"/>
</dbReference>
<feature type="active site" description="Nucleophile" evidence="4">
    <location>
        <position position="43"/>
    </location>
</feature>
<name>A0A5C4R1K2_9RHOB</name>
<keyword evidence="2 4" id="KW-0442">Lipid degradation</keyword>
<dbReference type="EMBL" id="VDDC01000057">
    <property type="protein sequence ID" value="TNH37671.1"/>
    <property type="molecule type" value="Genomic_DNA"/>
</dbReference>
<evidence type="ECO:0000256" key="4">
    <source>
        <dbReference type="PROSITE-ProRule" id="PRU01161"/>
    </source>
</evidence>
<dbReference type="InterPro" id="IPR002641">
    <property type="entry name" value="PNPLA_dom"/>
</dbReference>
<comment type="caution">
    <text evidence="4">Lacks conserved residue(s) required for the propagation of feature annotation.</text>
</comment>
<evidence type="ECO:0000313" key="6">
    <source>
        <dbReference type="EMBL" id="TNH37671.1"/>
    </source>
</evidence>
<reference evidence="6 7" key="1">
    <citation type="submission" date="2019-06" db="EMBL/GenBank/DDBJ databases">
        <authorList>
            <person name="Li J."/>
        </authorList>
    </citation>
    <scope>NUCLEOTIDE SEQUENCE [LARGE SCALE GENOMIC DNA]</scope>
    <source>
        <strain evidence="6 7">CGMCC 1.8012</strain>
    </source>
</reference>
<evidence type="ECO:0000256" key="2">
    <source>
        <dbReference type="ARBA" id="ARBA00022963"/>
    </source>
</evidence>
<evidence type="ECO:0000313" key="7">
    <source>
        <dbReference type="Proteomes" id="UP000304880"/>
    </source>
</evidence>
<gene>
    <name evidence="6" type="ORF">FHD67_18970</name>
</gene>
<sequence>MGNDGMQTWLCLSGGNALGAFHAGAWKAIQDAALNVTRISGASIGAIVAAVIAGNPPDRRVESLDRFLNDIAQSALSGSGRRRLVTGTLLFGNPALFSPSVPGLAEILPGVPPDRAVFHRRATRRLIEEYVDFDLLNAGGIEVTVTATDVETGTVAAFRNTVEPLTVDHLMASSALPVLFPPVTLNGRHFMDAGLAENLPLRTLLDRDDDALILACDLYSAAGPLRQTMDGIADRAQELAFGCQSRRAIAACDLTGRRFHHVILSDPEDDFSGKSFDYSQASLRRRSKLGHMLMAQALESIIAEPPT</sequence>
<comment type="caution">
    <text evidence="6">The sequence shown here is derived from an EMBL/GenBank/DDBJ whole genome shotgun (WGS) entry which is preliminary data.</text>
</comment>
<evidence type="ECO:0000256" key="3">
    <source>
        <dbReference type="ARBA" id="ARBA00023098"/>
    </source>
</evidence>